<evidence type="ECO:0000313" key="2">
    <source>
        <dbReference type="EMBL" id="EOZ96088.1"/>
    </source>
</evidence>
<dbReference type="eggNOG" id="ENOG5032VQE">
    <property type="taxonomic scope" value="Bacteria"/>
</dbReference>
<dbReference type="RefSeq" id="WP_009034979.1">
    <property type="nucleotide sequence ID" value="NZ_ALWO02000036.1"/>
</dbReference>
<dbReference type="OrthoDB" id="1447802at2"/>
<keyword evidence="3" id="KW-1185">Reference proteome</keyword>
<proteinExistence type="predicted"/>
<dbReference type="AlphaFoldDB" id="S2E1Z9"/>
<comment type="caution">
    <text evidence="2">The sequence shown here is derived from an EMBL/GenBank/DDBJ whole genome shotgun (WGS) entry which is preliminary data.</text>
</comment>
<feature type="transmembrane region" description="Helical" evidence="1">
    <location>
        <begin position="12"/>
        <end position="34"/>
    </location>
</feature>
<reference evidence="2 3" key="1">
    <citation type="journal article" date="2013" name="Genome Announc.">
        <title>Draft Genome Sequence of Indibacter alkaliphilus Strain LW1T, Isolated from Lonar Lake, a Haloalkaline Lake in the Buldana District of Maharashtra, India.</title>
        <authorList>
            <person name="Singh A."/>
            <person name="Kumar Jangir P."/>
            <person name="Sharma R."/>
            <person name="Singh A."/>
            <person name="Kumar Pinnaka A."/>
            <person name="Shivaji S."/>
        </authorList>
    </citation>
    <scope>NUCLEOTIDE SEQUENCE [LARGE SCALE GENOMIC DNA]</scope>
    <source>
        <strain evidence="3">CCUG 57479 / KCTC 22604 / LW1</strain>
    </source>
</reference>
<feature type="transmembrane region" description="Helical" evidence="1">
    <location>
        <begin position="64"/>
        <end position="85"/>
    </location>
</feature>
<evidence type="ECO:0008006" key="4">
    <source>
        <dbReference type="Google" id="ProtNLM"/>
    </source>
</evidence>
<dbReference type="Proteomes" id="UP000006073">
    <property type="component" value="Unassembled WGS sequence"/>
</dbReference>
<keyword evidence="1" id="KW-0812">Transmembrane</keyword>
<feature type="transmembrane region" description="Helical" evidence="1">
    <location>
        <begin position="97"/>
        <end position="114"/>
    </location>
</feature>
<feature type="transmembrane region" description="Helical" evidence="1">
    <location>
        <begin position="40"/>
        <end position="57"/>
    </location>
</feature>
<dbReference type="EMBL" id="ALWO02000036">
    <property type="protein sequence ID" value="EOZ96088.1"/>
    <property type="molecule type" value="Genomic_DNA"/>
</dbReference>
<accession>S2E1Z9</accession>
<protein>
    <recommendedName>
        <fullName evidence="4">Magnesium citrate secondary transporter</fullName>
    </recommendedName>
</protein>
<dbReference type="STRING" id="1189612.A33Q_2681"/>
<gene>
    <name evidence="2" type="ORF">A33Q_2681</name>
</gene>
<keyword evidence="1" id="KW-0472">Membrane</keyword>
<name>S2E1Z9_INDAL</name>
<sequence length="127" mass="15116">MTVFKNPWFLTAATLFWINQLLEKVFVVFIPFVHAYLDDLMAMPVVLGITLQVYRWIHPAKSRFTFTWTQVLIAVLYFSFLFEWLLPKYSNLYTSDYWDILAYAIGAIFFYYLINVPSQKKPSHENP</sequence>
<organism evidence="2 3">
    <name type="scientific">Indibacter alkaliphilus (strain CCUG 57479 / KCTC 22604 / LW1)</name>
    <dbReference type="NCBI Taxonomy" id="1189612"/>
    <lineage>
        <taxon>Bacteria</taxon>
        <taxon>Pseudomonadati</taxon>
        <taxon>Bacteroidota</taxon>
        <taxon>Cytophagia</taxon>
        <taxon>Cytophagales</taxon>
        <taxon>Cyclobacteriaceae</taxon>
    </lineage>
</organism>
<evidence type="ECO:0000256" key="1">
    <source>
        <dbReference type="SAM" id="Phobius"/>
    </source>
</evidence>
<evidence type="ECO:0000313" key="3">
    <source>
        <dbReference type="Proteomes" id="UP000006073"/>
    </source>
</evidence>
<keyword evidence="1" id="KW-1133">Transmembrane helix</keyword>